<feature type="region of interest" description="Disordered" evidence="2">
    <location>
        <begin position="774"/>
        <end position="796"/>
    </location>
</feature>
<feature type="repeat" description="WD" evidence="1">
    <location>
        <begin position="593"/>
        <end position="625"/>
    </location>
</feature>
<organism evidence="3">
    <name type="scientific">Pseudogymnoascus destructans</name>
    <dbReference type="NCBI Taxonomy" id="655981"/>
    <lineage>
        <taxon>Eukaryota</taxon>
        <taxon>Fungi</taxon>
        <taxon>Dikarya</taxon>
        <taxon>Ascomycota</taxon>
        <taxon>Pezizomycotina</taxon>
        <taxon>Leotiomycetes</taxon>
        <taxon>Thelebolales</taxon>
        <taxon>Thelebolaceae</taxon>
        <taxon>Pseudogymnoascus</taxon>
    </lineage>
</organism>
<dbReference type="PROSITE" id="PS50294">
    <property type="entry name" value="WD_REPEATS_REGION"/>
    <property type="match status" value="1"/>
</dbReference>
<evidence type="ECO:0000313" key="3">
    <source>
        <dbReference type="EMBL" id="OAF58615.1"/>
    </source>
</evidence>
<dbReference type="OrthoDB" id="20669at2759"/>
<dbReference type="Proteomes" id="UP000077154">
    <property type="component" value="Unassembled WGS sequence"/>
</dbReference>
<reference evidence="3" key="1">
    <citation type="submission" date="2016-03" db="EMBL/GenBank/DDBJ databases">
        <title>Updated assembly of Pseudogymnoascus destructans, the fungus causing white-nose syndrome of bats.</title>
        <authorList>
            <person name="Palmer J.M."/>
            <person name="Drees K.P."/>
            <person name="Foster J.T."/>
            <person name="Lindner D.L."/>
        </authorList>
    </citation>
    <scope>NUCLEOTIDE SEQUENCE [LARGE SCALE GENOMIC DNA]</scope>
    <source>
        <strain evidence="3">20631-21</strain>
    </source>
</reference>
<dbReference type="eggNOG" id="ENOG502QPI7">
    <property type="taxonomic scope" value="Eukaryota"/>
</dbReference>
<dbReference type="EMBL" id="KV441396">
    <property type="protein sequence ID" value="OAF58615.1"/>
    <property type="molecule type" value="Genomic_DNA"/>
</dbReference>
<feature type="region of interest" description="Disordered" evidence="2">
    <location>
        <begin position="1"/>
        <end position="81"/>
    </location>
</feature>
<dbReference type="InterPro" id="IPR015943">
    <property type="entry name" value="WD40/YVTN_repeat-like_dom_sf"/>
</dbReference>
<dbReference type="RefSeq" id="XP_024323900.1">
    <property type="nucleotide sequence ID" value="XM_024468668.1"/>
</dbReference>
<dbReference type="Gene3D" id="2.130.10.10">
    <property type="entry name" value="YVTN repeat-like/Quinoprotein amine dehydrogenase"/>
    <property type="match status" value="2"/>
</dbReference>
<dbReference type="PROSITE" id="PS50082">
    <property type="entry name" value="WD_REPEATS_2"/>
    <property type="match status" value="1"/>
</dbReference>
<dbReference type="PANTHER" id="PTHR43991">
    <property type="entry name" value="WD REPEAT PROTEIN (AFU_ORTHOLOGUE AFUA_8G05640)-RELATED"/>
    <property type="match status" value="1"/>
</dbReference>
<dbReference type="VEuPathDB" id="FungiDB:GMDG_02076"/>
<keyword evidence="1" id="KW-0853">WD repeat</keyword>
<dbReference type="GeneID" id="36288110"/>
<sequence length="796" mass="88378">MRETIVMSGSLSGSPLDGELSPTFDDDNHNGVSIFAGPPHMLESGETQPAGLEIQEPPSTPDESAPYPMSDDEGGMLSDGGVQLDISQAHTESVDPDTDMALPAEENSNLLSIPQMHVISEHGTTNIAVGLESDTMQPSWPQEHGPGVAYQILNLLDEISGLTQQIQHTQDEHPELQHIEQQIHDLQQLQTLQHIQGVQEQGEQPTIPHGVAYDQGSMPTVSMPLNAEDSGAVPSLLEPGGQALTHVLHIPPPVNTSTQSGIAGIFEVMNGVDIPFNAPPANTVQVDDAHDNMTLSDFLFRWSLTIRSESRKANRGPRLERLREFGTSMPTEIRRTDLRGERCDIQGINWKKLEVKRRDARRMRIASYKNYHNLTPPPWLSHVLSDSYIQDDSKDFFKFRRMNFKHKMDLPHFQLRNLVACTSRNNVFLAGSYRVIQTNPNYGQRCIAMNLSEPEVQPTHGPPWGGVQISTLAANHGVLIAGGFHGEYGMKALNQPDSKHIEGLVVDHPNCITNHIQINLSRQSGVPEAVIVSNDNGIRTLDCTTNKFTRYHHYEHAINCSAQSPDHRLRVLVGDTCDVMICNAETGEILQRLEGHCDYGFACDWADNGWHVATGNQDKLVKIWDARMWKTSHGEANPLATISSTMAGVRSLKYSPLGSGKRVLLASEPADIISVIDAETYESKQTLDLFGEIAGTDFSPDGQSIFVGVHDNSRGGLMEFEKCGFGRSYEHENIFRKRDREVDMYDSEEVDEDMKDMAAGLDWKRSMSDVVANPKSKRTAMHRRRRAAKLGDLEAY</sequence>
<dbReference type="SUPFAM" id="SSF50978">
    <property type="entry name" value="WD40 repeat-like"/>
    <property type="match status" value="1"/>
</dbReference>
<gene>
    <name evidence="3" type="ORF">VC83_05042</name>
</gene>
<feature type="compositionally biased region" description="Basic residues" evidence="2">
    <location>
        <begin position="775"/>
        <end position="788"/>
    </location>
</feature>
<dbReference type="PANTHER" id="PTHR43991:SF12">
    <property type="entry name" value="WD REPEAT PROTEIN (AFU_ORTHOLOGUE AFUA_8G05640)"/>
    <property type="match status" value="1"/>
</dbReference>
<proteinExistence type="predicted"/>
<dbReference type="SMART" id="SM00320">
    <property type="entry name" value="WD40"/>
    <property type="match status" value="3"/>
</dbReference>
<dbReference type="InterPro" id="IPR036322">
    <property type="entry name" value="WD40_repeat_dom_sf"/>
</dbReference>
<accession>A0A177A8Z2</accession>
<evidence type="ECO:0000256" key="1">
    <source>
        <dbReference type="PROSITE-ProRule" id="PRU00221"/>
    </source>
</evidence>
<dbReference type="AlphaFoldDB" id="A0A177A8Z2"/>
<protein>
    <submittedName>
        <fullName evidence="3">Uncharacterized protein</fullName>
    </submittedName>
</protein>
<dbReference type="InterPro" id="IPR001680">
    <property type="entry name" value="WD40_rpt"/>
</dbReference>
<evidence type="ECO:0000256" key="2">
    <source>
        <dbReference type="SAM" id="MobiDB-lite"/>
    </source>
</evidence>
<name>A0A177A8Z2_9PEZI</name>